<evidence type="ECO:0000256" key="6">
    <source>
        <dbReference type="SAM" id="MobiDB-lite"/>
    </source>
</evidence>
<comment type="cofactor">
    <cofactor evidence="1">
        <name>FAD</name>
        <dbReference type="ChEBI" id="CHEBI:57692"/>
    </cofactor>
</comment>
<feature type="compositionally biased region" description="Polar residues" evidence="6">
    <location>
        <begin position="1"/>
        <end position="16"/>
    </location>
</feature>
<feature type="region of interest" description="Disordered" evidence="6">
    <location>
        <begin position="920"/>
        <end position="948"/>
    </location>
</feature>
<sequence>MTFVSKQQQLQVPRSNRGNKSHKNNHSICASSGRVINVLAVTAIVCALLNTAVTHVKIHDSHHENNNHHHAVSVISTTLLQSKEKQQPHLHGSQNGRDTFRAQAEEEEDTYLDRKYDVCIVGAGLSGSVLAERYASELKASVLVLEKRFHIGGNCYDYIDQETGIRVSLYGAHLFHTQHKQVESYVKNFGRWIPYTHKVRGMVNGKNVPIPVNIETVNTLFDLNIQDATQMDEWLKQEQVPLSNGQVEAENSEQVALSRVGKRLYDLIFRPYTYKQWAKYPVELGPEVLSRIPVRNDHDERYFSDPFQALPANGYTSIFHQMLSSPLIHVRTNVDYFDVKDRMQCNKLYFSGPIDAYFADQGLPKLEYRSLDFERVVEKNKDQLQSHFVVNHPQDNVDFTRIVEYKHLPYYTDNPNSDNTGKLPKSKHTIYFKERSKDNGEPYYPVPNEKNKALYAKYQSMAQKEPGVTFVGRLANYKYFNMDEAIKNALELFEKDTGIPYKSGSEKDGPIAKGSINNAQTYSGQAAAPGSSLVSFAGTLPTSSYSNVPPVEYTPELRDQLARALALPVDKPVGLRHEAHPPGHNAIMGLAAYPRNMATFRLLVGSLRQNGYDGHIILGVHKDIPPAEEEYLKAMDVTYYITAFVDCDASIMDAGEGGGNIRGKCSEGLEKLKLEWGRFEMCRQWLKACKECTGWTLVMDTRDVFFQADPFASLPDPATNPQHDLLLIEEIAPHSNPRPDQPYRADILGQSRYVGRTEQCYGKEHFLKYFNRPVLCSGTIIGTRQGMHRFLSVLVDEFLQNNQKPNVRCRSPHTTDQWTMNYLYYNGRFGEYSRTKTLPYGTGPIHTIGTPCINRVLPAKDRHSQKDLILFENGNTSSNGTYQGLILNIHEPPDSEARIAPAIHQFDRCHHWINEFQKQRPELSQKDSTGKYIPVDQLQLPYEKKTTS</sequence>
<protein>
    <recommendedName>
        <fullName evidence="7">UDP-galactopyranose mutase C-terminal domain-containing protein</fullName>
    </recommendedName>
</protein>
<dbReference type="AlphaFoldDB" id="A0A7S3L505"/>
<feature type="domain" description="UDP-galactopyranose mutase C-terminal" evidence="7">
    <location>
        <begin position="268"/>
        <end position="479"/>
    </location>
</feature>
<dbReference type="EMBL" id="HBIM01007958">
    <property type="protein sequence ID" value="CAE0409067.1"/>
    <property type="molecule type" value="Transcribed_RNA"/>
</dbReference>
<evidence type="ECO:0000256" key="2">
    <source>
        <dbReference type="ARBA" id="ARBA00009321"/>
    </source>
</evidence>
<evidence type="ECO:0000256" key="5">
    <source>
        <dbReference type="ARBA" id="ARBA00023235"/>
    </source>
</evidence>
<dbReference type="InterPro" id="IPR015899">
    <property type="entry name" value="UDP-GalPyranose_mutase_C"/>
</dbReference>
<name>A0A7S3L505_9STRA</name>
<organism evidence="8">
    <name type="scientific">Amphora coffeiformis</name>
    <dbReference type="NCBI Taxonomy" id="265554"/>
    <lineage>
        <taxon>Eukaryota</taxon>
        <taxon>Sar</taxon>
        <taxon>Stramenopiles</taxon>
        <taxon>Ochrophyta</taxon>
        <taxon>Bacillariophyta</taxon>
        <taxon>Bacillariophyceae</taxon>
        <taxon>Bacillariophycidae</taxon>
        <taxon>Thalassiophysales</taxon>
        <taxon>Catenulaceae</taxon>
        <taxon>Amphora</taxon>
    </lineage>
</organism>
<dbReference type="Pfam" id="PF03275">
    <property type="entry name" value="GLF"/>
    <property type="match status" value="1"/>
</dbReference>
<dbReference type="Pfam" id="PF13450">
    <property type="entry name" value="NAD_binding_8"/>
    <property type="match status" value="1"/>
</dbReference>
<dbReference type="SUPFAM" id="SSF54373">
    <property type="entry name" value="FAD-linked reductases, C-terminal domain"/>
    <property type="match status" value="1"/>
</dbReference>
<dbReference type="InterPro" id="IPR004379">
    <property type="entry name" value="UDP-GALP_mutase"/>
</dbReference>
<evidence type="ECO:0000259" key="7">
    <source>
        <dbReference type="Pfam" id="PF03275"/>
    </source>
</evidence>
<keyword evidence="5" id="KW-0413">Isomerase</keyword>
<evidence type="ECO:0000256" key="1">
    <source>
        <dbReference type="ARBA" id="ARBA00001974"/>
    </source>
</evidence>
<proteinExistence type="inferred from homology"/>
<dbReference type="GO" id="GO:0008767">
    <property type="term" value="F:UDP-galactopyranose mutase activity"/>
    <property type="evidence" value="ECO:0007669"/>
    <property type="project" value="InterPro"/>
</dbReference>
<dbReference type="GO" id="GO:0050660">
    <property type="term" value="F:flavin adenine dinucleotide binding"/>
    <property type="evidence" value="ECO:0007669"/>
    <property type="project" value="TreeGrafter"/>
</dbReference>
<keyword evidence="4" id="KW-0274">FAD</keyword>
<comment type="similarity">
    <text evidence="2">Belongs to the UDP-galactopyranose/dTDP-fucopyranose mutase family.</text>
</comment>
<dbReference type="PANTHER" id="PTHR21197:SF0">
    <property type="entry name" value="UDP-GALACTOPYRANOSE MUTASE"/>
    <property type="match status" value="1"/>
</dbReference>
<feature type="region of interest" description="Disordered" evidence="6">
    <location>
        <begin position="1"/>
        <end position="26"/>
    </location>
</feature>
<gene>
    <name evidence="8" type="ORF">ACOF00016_LOCUS6753</name>
</gene>
<keyword evidence="3" id="KW-0285">Flavoprotein</keyword>
<dbReference type="NCBIfam" id="TIGR00031">
    <property type="entry name" value="UDP-GALP_mutase"/>
    <property type="match status" value="1"/>
</dbReference>
<dbReference type="SUPFAM" id="SSF51971">
    <property type="entry name" value="Nucleotide-binding domain"/>
    <property type="match status" value="1"/>
</dbReference>
<feature type="compositionally biased region" description="Basic and acidic residues" evidence="6">
    <location>
        <begin position="920"/>
        <end position="929"/>
    </location>
</feature>
<dbReference type="Gene3D" id="3.40.50.720">
    <property type="entry name" value="NAD(P)-binding Rossmann-like Domain"/>
    <property type="match status" value="3"/>
</dbReference>
<evidence type="ECO:0000313" key="8">
    <source>
        <dbReference type="EMBL" id="CAE0409067.1"/>
    </source>
</evidence>
<dbReference type="PANTHER" id="PTHR21197">
    <property type="entry name" value="UDP-GALACTOPYRANOSE MUTASE"/>
    <property type="match status" value="1"/>
</dbReference>
<reference evidence="8" key="1">
    <citation type="submission" date="2021-01" db="EMBL/GenBank/DDBJ databases">
        <authorList>
            <person name="Corre E."/>
            <person name="Pelletier E."/>
            <person name="Niang G."/>
            <person name="Scheremetjew M."/>
            <person name="Finn R."/>
            <person name="Kale V."/>
            <person name="Holt S."/>
            <person name="Cochrane G."/>
            <person name="Meng A."/>
            <person name="Brown T."/>
            <person name="Cohen L."/>
        </authorList>
    </citation>
    <scope>NUCLEOTIDE SEQUENCE</scope>
    <source>
        <strain evidence="8">CCMP127</strain>
    </source>
</reference>
<evidence type="ECO:0000256" key="4">
    <source>
        <dbReference type="ARBA" id="ARBA00022827"/>
    </source>
</evidence>
<evidence type="ECO:0000256" key="3">
    <source>
        <dbReference type="ARBA" id="ARBA00022630"/>
    </source>
</evidence>
<accession>A0A7S3L505</accession>